<feature type="domain" description="DNA methylase adenine-specific" evidence="7">
    <location>
        <begin position="91"/>
        <end position="265"/>
    </location>
</feature>
<dbReference type="GO" id="GO:0008170">
    <property type="term" value="F:N-methyltransferase activity"/>
    <property type="evidence" value="ECO:0007669"/>
    <property type="project" value="InterPro"/>
</dbReference>
<dbReference type="GO" id="GO:0009307">
    <property type="term" value="P:DNA restriction-modification system"/>
    <property type="evidence" value="ECO:0007669"/>
    <property type="project" value="UniProtKB-KW"/>
</dbReference>
<evidence type="ECO:0000259" key="8">
    <source>
        <dbReference type="Pfam" id="PF12950"/>
    </source>
</evidence>
<evidence type="ECO:0000256" key="3">
    <source>
        <dbReference type="ARBA" id="ARBA00022603"/>
    </source>
</evidence>
<dbReference type="EMBL" id="MFNF01000062">
    <property type="protein sequence ID" value="OGG98996.1"/>
    <property type="molecule type" value="Genomic_DNA"/>
</dbReference>
<feature type="domain" description="TaqI-like C-terminal specificity" evidence="8">
    <location>
        <begin position="388"/>
        <end position="501"/>
    </location>
</feature>
<dbReference type="CDD" id="cd02440">
    <property type="entry name" value="AdoMet_MTases"/>
    <property type="match status" value="1"/>
</dbReference>
<organism evidence="9 10">
    <name type="scientific">Candidatus Lambdaproteobacteria bacterium RIFOXYD2_FULL_56_26</name>
    <dbReference type="NCBI Taxonomy" id="1817773"/>
    <lineage>
        <taxon>Bacteria</taxon>
        <taxon>Pseudomonadati</taxon>
        <taxon>Pseudomonadota</taxon>
        <taxon>Candidatus Lambdaproteobacteria</taxon>
    </lineage>
</organism>
<reference evidence="9 10" key="1">
    <citation type="journal article" date="2016" name="Nat. Commun.">
        <title>Thousands of microbial genomes shed light on interconnected biogeochemical processes in an aquifer system.</title>
        <authorList>
            <person name="Anantharaman K."/>
            <person name="Brown C.T."/>
            <person name="Hug L.A."/>
            <person name="Sharon I."/>
            <person name="Castelle C.J."/>
            <person name="Probst A.J."/>
            <person name="Thomas B.C."/>
            <person name="Singh A."/>
            <person name="Wilkins M.J."/>
            <person name="Karaoz U."/>
            <person name="Brodie E.L."/>
            <person name="Williams K.H."/>
            <person name="Hubbard S.S."/>
            <person name="Banfield J.F."/>
        </authorList>
    </citation>
    <scope>NUCLEOTIDE SEQUENCE [LARGE SCALE GENOMIC DNA]</scope>
</reference>
<dbReference type="InterPro" id="IPR025931">
    <property type="entry name" value="TaqI_C"/>
</dbReference>
<sequence length="535" mass="61096">MEHTELTFGGAARYFDVSEATIRNWVKTGYLSSNQSRKICMESIHAFEKNHAGTEKLIQRANKSLKNRHDHESTTDDYLNLIRNSEVSCQKLGEVYQKSLSEAYRNKEGIYYTPESIVSSLLDGSVEEVSEKKFCDPCCGSGNFILRAIELGFRPENIVGFDVDPVAVELTKRRMFEKTGYKSKSIYHIDFLEAASELPVGFDYIFTNPPWGKKLSKMKKNLYASIYGAGKSNDSSSLFFFACLKTLNPNGKLGLLLPESFFNISTFEDARIVALNCEIERLVDYKKPFVGLLTRAQAIVLRLRRPNHERQTLCEVNGTRFVRKQNRFSDNPKSIINLFCTPSDTVVLDHIFGKPHLTLSGRAKWGLGIVTGNNKKIVRSFPGDGYIPVYKGADIDTKGLKEPTSFIPEDFSGFQQVAPIELFQAQEKLVYRFISSRLRFYTDANQRFFLNSANMMIPDTDFPLSCAQLADLLNGDLMNWLFIHIYNTHKILRGDLETLPIHADYFEKYHEFEEDTYLDHLGIRKESNGTYRVKT</sequence>
<dbReference type="InterPro" id="IPR029063">
    <property type="entry name" value="SAM-dependent_MTases_sf"/>
</dbReference>
<dbReference type="PROSITE" id="PS00092">
    <property type="entry name" value="N6_MTASE"/>
    <property type="match status" value="1"/>
</dbReference>
<proteinExistence type="inferred from homology"/>
<evidence type="ECO:0000313" key="10">
    <source>
        <dbReference type="Proteomes" id="UP000177583"/>
    </source>
</evidence>
<evidence type="ECO:0000256" key="4">
    <source>
        <dbReference type="ARBA" id="ARBA00022679"/>
    </source>
</evidence>
<dbReference type="Proteomes" id="UP000177583">
    <property type="component" value="Unassembled WGS sequence"/>
</dbReference>
<comment type="caution">
    <text evidence="9">The sequence shown here is derived from an EMBL/GenBank/DDBJ whole genome shotgun (WGS) entry which is preliminary data.</text>
</comment>
<dbReference type="SUPFAM" id="SSF53335">
    <property type="entry name" value="S-adenosyl-L-methionine-dependent methyltransferases"/>
    <property type="match status" value="1"/>
</dbReference>
<gene>
    <name evidence="9" type="ORF">A2557_01250</name>
</gene>
<dbReference type="GO" id="GO:0009007">
    <property type="term" value="F:site-specific DNA-methyltransferase (adenine-specific) activity"/>
    <property type="evidence" value="ECO:0007669"/>
    <property type="project" value="UniProtKB-EC"/>
</dbReference>
<dbReference type="PRINTS" id="PR00507">
    <property type="entry name" value="N12N6MTFRASE"/>
</dbReference>
<dbReference type="PANTHER" id="PTHR33841:SF1">
    <property type="entry name" value="DNA METHYLTRANSFERASE A"/>
    <property type="match status" value="1"/>
</dbReference>
<accession>A0A1F6GLJ8</accession>
<keyword evidence="4" id="KW-0808">Transferase</keyword>
<dbReference type="Pfam" id="PF12950">
    <property type="entry name" value="TaqI_C"/>
    <property type="match status" value="1"/>
</dbReference>
<dbReference type="InterPro" id="IPR002052">
    <property type="entry name" value="DNA_methylase_N6_adenine_CS"/>
</dbReference>
<keyword evidence="5" id="KW-0680">Restriction system</keyword>
<dbReference type="Pfam" id="PF02384">
    <property type="entry name" value="N6_Mtase"/>
    <property type="match status" value="1"/>
</dbReference>
<dbReference type="AlphaFoldDB" id="A0A1F6GLJ8"/>
<dbReference type="PANTHER" id="PTHR33841">
    <property type="entry name" value="DNA METHYLTRANSFERASE YEEA-RELATED"/>
    <property type="match status" value="1"/>
</dbReference>
<evidence type="ECO:0000256" key="5">
    <source>
        <dbReference type="ARBA" id="ARBA00022747"/>
    </source>
</evidence>
<comment type="catalytic activity">
    <reaction evidence="6">
        <text>a 2'-deoxyadenosine in DNA + S-adenosyl-L-methionine = an N(6)-methyl-2'-deoxyadenosine in DNA + S-adenosyl-L-homocysteine + H(+)</text>
        <dbReference type="Rhea" id="RHEA:15197"/>
        <dbReference type="Rhea" id="RHEA-COMP:12418"/>
        <dbReference type="Rhea" id="RHEA-COMP:12419"/>
        <dbReference type="ChEBI" id="CHEBI:15378"/>
        <dbReference type="ChEBI" id="CHEBI:57856"/>
        <dbReference type="ChEBI" id="CHEBI:59789"/>
        <dbReference type="ChEBI" id="CHEBI:90615"/>
        <dbReference type="ChEBI" id="CHEBI:90616"/>
        <dbReference type="EC" id="2.1.1.72"/>
    </reaction>
</comment>
<dbReference type="Gene3D" id="3.40.50.150">
    <property type="entry name" value="Vaccinia Virus protein VP39"/>
    <property type="match status" value="1"/>
</dbReference>
<dbReference type="GO" id="GO:0003677">
    <property type="term" value="F:DNA binding"/>
    <property type="evidence" value="ECO:0007669"/>
    <property type="project" value="InterPro"/>
</dbReference>
<evidence type="ECO:0000313" key="9">
    <source>
        <dbReference type="EMBL" id="OGG98996.1"/>
    </source>
</evidence>
<evidence type="ECO:0000256" key="1">
    <source>
        <dbReference type="ARBA" id="ARBA00006594"/>
    </source>
</evidence>
<dbReference type="InterPro" id="IPR003356">
    <property type="entry name" value="DNA_methylase_A-5"/>
</dbReference>
<dbReference type="InterPro" id="IPR050953">
    <property type="entry name" value="N4_N6_ade-DNA_methylase"/>
</dbReference>
<dbReference type="GO" id="GO:0032259">
    <property type="term" value="P:methylation"/>
    <property type="evidence" value="ECO:0007669"/>
    <property type="project" value="UniProtKB-KW"/>
</dbReference>
<evidence type="ECO:0000256" key="6">
    <source>
        <dbReference type="ARBA" id="ARBA00047942"/>
    </source>
</evidence>
<keyword evidence="3" id="KW-0489">Methyltransferase</keyword>
<protein>
    <recommendedName>
        <fullName evidence="2">site-specific DNA-methyltransferase (adenine-specific)</fullName>
        <ecNumber evidence="2">2.1.1.72</ecNumber>
    </recommendedName>
</protein>
<name>A0A1F6GLJ8_9PROT</name>
<evidence type="ECO:0000256" key="2">
    <source>
        <dbReference type="ARBA" id="ARBA00011900"/>
    </source>
</evidence>
<evidence type="ECO:0000259" key="7">
    <source>
        <dbReference type="Pfam" id="PF02384"/>
    </source>
</evidence>
<dbReference type="EC" id="2.1.1.72" evidence="2"/>
<comment type="similarity">
    <text evidence="1">Belongs to the N(4)/N(6)-methyltransferase family.</text>
</comment>